<dbReference type="PROSITE" id="PS51257">
    <property type="entry name" value="PROKAR_LIPOPROTEIN"/>
    <property type="match status" value="1"/>
</dbReference>
<dbReference type="EMBL" id="AHBZ03000027">
    <property type="protein sequence ID" value="KAF7765091.1"/>
    <property type="molecule type" value="Genomic_DNA"/>
</dbReference>
<sequence>MMCVKQRGVFFSFLLLMLVGCTTGQLEYVTPEGTTKVACNTEYTWQPSVDKYAVEYILSYCAEKAAKQGYIVKNISLLSIDRSFPKAPKGCLWTHELAKQLHVTGSLTDKQYGYIIAALDLGHITGKSECREPLIKSNID</sequence>
<proteinExistence type="predicted"/>
<reference evidence="2" key="2">
    <citation type="submission" date="2015-03" db="EMBL/GenBank/DDBJ databases">
        <title>Genome sequence of Pseudoalteromonas citrea.</title>
        <authorList>
            <person name="Xie B.-B."/>
            <person name="Rong J.-C."/>
            <person name="Qin Q.-L."/>
            <person name="Zhang Y.-Z."/>
        </authorList>
    </citation>
    <scope>NUCLEOTIDE SEQUENCE</scope>
    <source>
        <strain evidence="2">DSM 8771</strain>
    </source>
</reference>
<reference evidence="2" key="1">
    <citation type="journal article" date="2012" name="J. Bacteriol.">
        <title>Genome sequences of type strains of seven species of the marine bacterium Pseudoalteromonas.</title>
        <authorList>
            <person name="Xie B.B."/>
            <person name="Shu Y.L."/>
            <person name="Qin Q.L."/>
            <person name="Rong J.C."/>
            <person name="Zhang X.Y."/>
            <person name="Chen X.L."/>
            <person name="Shi M."/>
            <person name="He H.L."/>
            <person name="Zhou B.C."/>
            <person name="Zhang Y.Z."/>
        </authorList>
    </citation>
    <scope>NUCLEOTIDE SEQUENCE</scope>
    <source>
        <strain evidence="2">DSM 8771</strain>
    </source>
</reference>
<feature type="signal peptide" evidence="1">
    <location>
        <begin position="1"/>
        <end position="24"/>
    </location>
</feature>
<comment type="caution">
    <text evidence="2">The sequence shown here is derived from an EMBL/GenBank/DDBJ whole genome shotgun (WGS) entry which is preliminary data.</text>
</comment>
<evidence type="ECO:0008006" key="4">
    <source>
        <dbReference type="Google" id="ProtNLM"/>
    </source>
</evidence>
<gene>
    <name evidence="2" type="ORF">PCIT_b1236</name>
</gene>
<dbReference type="Proteomes" id="UP000016487">
    <property type="component" value="Unassembled WGS sequence"/>
</dbReference>
<evidence type="ECO:0000256" key="1">
    <source>
        <dbReference type="SAM" id="SignalP"/>
    </source>
</evidence>
<feature type="chain" id="PRO_5041999829" description="Lipoprotein" evidence="1">
    <location>
        <begin position="25"/>
        <end position="140"/>
    </location>
</feature>
<dbReference type="AlphaFoldDB" id="A0AAD4FQG9"/>
<protein>
    <recommendedName>
        <fullName evidence="4">Lipoprotein</fullName>
    </recommendedName>
</protein>
<keyword evidence="1" id="KW-0732">Signal</keyword>
<organism evidence="2 3">
    <name type="scientific">Pseudoalteromonas citrea</name>
    <dbReference type="NCBI Taxonomy" id="43655"/>
    <lineage>
        <taxon>Bacteria</taxon>
        <taxon>Pseudomonadati</taxon>
        <taxon>Pseudomonadota</taxon>
        <taxon>Gammaproteobacteria</taxon>
        <taxon>Alteromonadales</taxon>
        <taxon>Pseudoalteromonadaceae</taxon>
        <taxon>Pseudoalteromonas</taxon>
    </lineage>
</organism>
<evidence type="ECO:0000313" key="2">
    <source>
        <dbReference type="EMBL" id="KAF7765091.1"/>
    </source>
</evidence>
<name>A0AAD4FQG9_9GAMM</name>
<evidence type="ECO:0000313" key="3">
    <source>
        <dbReference type="Proteomes" id="UP000016487"/>
    </source>
</evidence>
<accession>A0AAD4FQG9</accession>
<dbReference type="RefSeq" id="WP_157592837.1">
    <property type="nucleotide sequence ID" value="NZ_AHBZ03000027.1"/>
</dbReference>